<sequence length="499" mass="56647">MVDDVDDPAPISSNQSMENLDIYVISNQNKGIVLIDIEIKPPIGYNFPYSSHTKNGIIRKRFLKQERINEYFWLVFSPPESGLFCIYCSIFNKKTDHRFNNLTPLKSLVIEPLKKFAKLLGKDGYLETHDNNLYHKNSVLNGKQFLKSFNNPELEVVNQINSQRLKQVKENRSRLKPIIESFIFLGRQNIALRGHRDDGSINDLSDNPLENEGNFRELLKFKILSGDIALENHLKNAEATATYISKTTQNTLISIIGNIILKNILNKINKAKYFSVIFDETTDKSKTSQLVIVLRYVYDKTINEDFIRFIDCHKDNYDQSSVNTEPKMTGEIIGKTVINILEHLALPMNNCVGITTDGCSVMQSEKCGAIKLLQSQMKFAIKCSCFSHALNLSIMKGCKQTFVRNAFGIIKEVVSLYAKLVLIIEALDKISEWNDLETSSKASILIKSLSSAEFILTLNVMSDIFSITAPISRILQSKSQDKFSASKLINNVVYNAWKK</sequence>
<accession>A0A6G0WGU5</accession>
<organism evidence="2 3">
    <name type="scientific">Aphis craccivora</name>
    <name type="common">Cowpea aphid</name>
    <dbReference type="NCBI Taxonomy" id="307492"/>
    <lineage>
        <taxon>Eukaryota</taxon>
        <taxon>Metazoa</taxon>
        <taxon>Ecdysozoa</taxon>
        <taxon>Arthropoda</taxon>
        <taxon>Hexapoda</taxon>
        <taxon>Insecta</taxon>
        <taxon>Pterygota</taxon>
        <taxon>Neoptera</taxon>
        <taxon>Paraneoptera</taxon>
        <taxon>Hemiptera</taxon>
        <taxon>Sternorrhyncha</taxon>
        <taxon>Aphidomorpha</taxon>
        <taxon>Aphidoidea</taxon>
        <taxon>Aphididae</taxon>
        <taxon>Aphidini</taxon>
        <taxon>Aphis</taxon>
        <taxon>Aphis</taxon>
    </lineage>
</organism>
<comment type="caution">
    <text evidence="2">The sequence shown here is derived from an EMBL/GenBank/DDBJ whole genome shotgun (WGS) entry which is preliminary data.</text>
</comment>
<dbReference type="OrthoDB" id="10071114at2759"/>
<dbReference type="PANTHER" id="PTHR45749">
    <property type="match status" value="1"/>
</dbReference>
<proteinExistence type="predicted"/>
<evidence type="ECO:0000313" key="3">
    <source>
        <dbReference type="Proteomes" id="UP000478052"/>
    </source>
</evidence>
<protein>
    <submittedName>
        <fullName evidence="2">Protein FAM200B-like</fullName>
    </submittedName>
</protein>
<reference evidence="2 3" key="1">
    <citation type="submission" date="2019-08" db="EMBL/GenBank/DDBJ databases">
        <title>Whole genome of Aphis craccivora.</title>
        <authorList>
            <person name="Voronova N.V."/>
            <person name="Shulinski R.S."/>
            <person name="Bandarenka Y.V."/>
            <person name="Zhorov D.G."/>
            <person name="Warner D."/>
        </authorList>
    </citation>
    <scope>NUCLEOTIDE SEQUENCE [LARGE SCALE GENOMIC DNA]</scope>
    <source>
        <strain evidence="2">180601</strain>
        <tissue evidence="2">Whole Body</tissue>
    </source>
</reference>
<dbReference type="AlphaFoldDB" id="A0A6G0WGU5"/>
<dbReference type="Pfam" id="PF14291">
    <property type="entry name" value="DUF4371"/>
    <property type="match status" value="1"/>
</dbReference>
<name>A0A6G0WGU5_APHCR</name>
<gene>
    <name evidence="2" type="ORF">FWK35_00023434</name>
</gene>
<dbReference type="InterPro" id="IPR025398">
    <property type="entry name" value="DUF4371"/>
</dbReference>
<dbReference type="Proteomes" id="UP000478052">
    <property type="component" value="Unassembled WGS sequence"/>
</dbReference>
<dbReference type="SUPFAM" id="SSF53098">
    <property type="entry name" value="Ribonuclease H-like"/>
    <property type="match status" value="1"/>
</dbReference>
<dbReference type="PANTHER" id="PTHR45749:SF21">
    <property type="entry name" value="DUF4371 DOMAIN-CONTAINING PROTEIN"/>
    <property type="match status" value="1"/>
</dbReference>
<keyword evidence="3" id="KW-1185">Reference proteome</keyword>
<dbReference type="EMBL" id="VUJU01008747">
    <property type="protein sequence ID" value="KAF0726368.1"/>
    <property type="molecule type" value="Genomic_DNA"/>
</dbReference>
<dbReference type="InterPro" id="IPR012337">
    <property type="entry name" value="RNaseH-like_sf"/>
</dbReference>
<evidence type="ECO:0000259" key="1">
    <source>
        <dbReference type="Pfam" id="PF14291"/>
    </source>
</evidence>
<evidence type="ECO:0000313" key="2">
    <source>
        <dbReference type="EMBL" id="KAF0726368.1"/>
    </source>
</evidence>
<feature type="domain" description="DUF4371" evidence="1">
    <location>
        <begin position="172"/>
        <end position="312"/>
    </location>
</feature>